<dbReference type="NCBIfam" id="TIGR00506">
    <property type="entry name" value="ribB"/>
    <property type="match status" value="1"/>
</dbReference>
<keyword evidence="5" id="KW-0460">Magnesium</keyword>
<keyword evidence="3 5" id="KW-0686">Riboflavin biosynthesis</keyword>
<dbReference type="Pfam" id="PF00926">
    <property type="entry name" value="DHBP_synthase"/>
    <property type="match status" value="1"/>
</dbReference>
<dbReference type="UniPathway" id="UPA00275">
    <property type="reaction ID" value="UER00399"/>
</dbReference>
<dbReference type="PANTHER" id="PTHR21327:SF18">
    <property type="entry name" value="3,4-DIHYDROXY-2-BUTANONE 4-PHOSPHATE SYNTHASE"/>
    <property type="match status" value="1"/>
</dbReference>
<evidence type="ECO:0000313" key="7">
    <source>
        <dbReference type="Proteomes" id="UP000585836"/>
    </source>
</evidence>
<comment type="catalytic activity">
    <reaction evidence="5">
        <text>D-ribulose 5-phosphate = (2S)-2-hydroxy-3-oxobutyl phosphate + formate + H(+)</text>
        <dbReference type="Rhea" id="RHEA:18457"/>
        <dbReference type="ChEBI" id="CHEBI:15378"/>
        <dbReference type="ChEBI" id="CHEBI:15740"/>
        <dbReference type="ChEBI" id="CHEBI:58121"/>
        <dbReference type="ChEBI" id="CHEBI:58830"/>
        <dbReference type="EC" id="4.1.99.12"/>
    </reaction>
</comment>
<comment type="function">
    <text evidence="1 5">Catalyzes the conversion of D-ribulose 5-phosphate to formate and 3,4-dihydroxy-2-butanone 4-phosphate.</text>
</comment>
<dbReference type="SUPFAM" id="SSF55821">
    <property type="entry name" value="YrdC/RibB"/>
    <property type="match status" value="1"/>
</dbReference>
<evidence type="ECO:0000256" key="2">
    <source>
        <dbReference type="ARBA" id="ARBA00004904"/>
    </source>
</evidence>
<accession>A0A7W9UUR9</accession>
<keyword evidence="7" id="KW-1185">Reference proteome</keyword>
<gene>
    <name evidence="6" type="ORF">FHS34_007447</name>
</gene>
<comment type="pathway">
    <text evidence="2 5">Cofactor biosynthesis; riboflavin biosynthesis; 2-hydroxy-3-oxobutyl phosphate from D-ribulose 5-phosphate: step 1/1.</text>
</comment>
<reference evidence="6 7" key="1">
    <citation type="submission" date="2020-08" db="EMBL/GenBank/DDBJ databases">
        <title>Genomic Encyclopedia of Type Strains, Phase III (KMG-III): the genomes of soil and plant-associated and newly described type strains.</title>
        <authorList>
            <person name="Whitman W."/>
        </authorList>
    </citation>
    <scope>NUCLEOTIDE SEQUENCE [LARGE SCALE GENOMIC DNA]</scope>
    <source>
        <strain evidence="6 7">CECT 3313</strain>
    </source>
</reference>
<protein>
    <recommendedName>
        <fullName evidence="5">3,4-dihydroxy-2-butanone 4-phosphate synthase</fullName>
        <shortName evidence="5">DHBP synthase</shortName>
        <ecNumber evidence="5">4.1.99.12</ecNumber>
    </recommendedName>
</protein>
<sequence length="218" mass="23063">MATAVHTTTGRLNLVRQAIEAFSRGAFVIVFDDESRENEGDLMVAAEHTDTAAMTYMLDHTSGVVCAALAYQRCTDLDLPQMVDDNSGLHGTAFTVSVDLIAGGTTGIPADERARTLQALADPAAQAADFARPGHVYPVRAARGGVLERDGHTEAAVDLSLLAGLSGVTTMCEVVRPDRAMARLGDLRELAEREGLHLISVGDVAAYRRAHASTSQSS</sequence>
<evidence type="ECO:0000256" key="3">
    <source>
        <dbReference type="ARBA" id="ARBA00022619"/>
    </source>
</evidence>
<proteinExistence type="inferred from homology"/>
<evidence type="ECO:0000256" key="4">
    <source>
        <dbReference type="ARBA" id="ARBA00022723"/>
    </source>
</evidence>
<dbReference type="InterPro" id="IPR017945">
    <property type="entry name" value="DHBP_synth_RibB-like_a/b_dom"/>
</dbReference>
<comment type="cofactor">
    <cofactor evidence="5">
        <name>Mg(2+)</name>
        <dbReference type="ChEBI" id="CHEBI:18420"/>
    </cofactor>
    <cofactor evidence="5">
        <name>Mn(2+)</name>
        <dbReference type="ChEBI" id="CHEBI:29035"/>
    </cofactor>
    <text evidence="5">Binds 2 divalent metal cations per subunit. Magnesium or manganese.</text>
</comment>
<dbReference type="EMBL" id="JACHJK010000019">
    <property type="protein sequence ID" value="MBB5931938.1"/>
    <property type="molecule type" value="Genomic_DNA"/>
</dbReference>
<dbReference type="GO" id="GO:0009231">
    <property type="term" value="P:riboflavin biosynthetic process"/>
    <property type="evidence" value="ECO:0007669"/>
    <property type="project" value="UniProtKB-UniPathway"/>
</dbReference>
<evidence type="ECO:0000256" key="1">
    <source>
        <dbReference type="ARBA" id="ARBA00002284"/>
    </source>
</evidence>
<dbReference type="GO" id="GO:0005829">
    <property type="term" value="C:cytosol"/>
    <property type="evidence" value="ECO:0007669"/>
    <property type="project" value="TreeGrafter"/>
</dbReference>
<evidence type="ECO:0000313" key="6">
    <source>
        <dbReference type="EMBL" id="MBB5931938.1"/>
    </source>
</evidence>
<comment type="caution">
    <text evidence="6">The sequence shown here is derived from an EMBL/GenBank/DDBJ whole genome shotgun (WGS) entry which is preliminary data.</text>
</comment>
<comment type="similarity">
    <text evidence="5">Belongs to the DHBP synthase family.</text>
</comment>
<dbReference type="EC" id="4.1.99.12" evidence="5"/>
<dbReference type="RefSeq" id="WP_184973800.1">
    <property type="nucleotide sequence ID" value="NZ_JACHJK010000019.1"/>
</dbReference>
<keyword evidence="5" id="KW-0464">Manganese</keyword>
<dbReference type="GO" id="GO:0008686">
    <property type="term" value="F:3,4-dihydroxy-2-butanone-4-phosphate synthase activity"/>
    <property type="evidence" value="ECO:0007669"/>
    <property type="project" value="UniProtKB-EC"/>
</dbReference>
<keyword evidence="5" id="KW-0456">Lyase</keyword>
<dbReference type="Gene3D" id="3.90.870.10">
    <property type="entry name" value="DHBP synthase"/>
    <property type="match status" value="1"/>
</dbReference>
<organism evidence="6 7">
    <name type="scientific">Streptomyces echinatus</name>
    <dbReference type="NCBI Taxonomy" id="67293"/>
    <lineage>
        <taxon>Bacteria</taxon>
        <taxon>Bacillati</taxon>
        <taxon>Actinomycetota</taxon>
        <taxon>Actinomycetes</taxon>
        <taxon>Kitasatosporales</taxon>
        <taxon>Streptomycetaceae</taxon>
        <taxon>Streptomyces</taxon>
    </lineage>
</organism>
<comment type="subunit">
    <text evidence="5">Homodimer.</text>
</comment>
<dbReference type="PANTHER" id="PTHR21327">
    <property type="entry name" value="GTP CYCLOHYDROLASE II-RELATED"/>
    <property type="match status" value="1"/>
</dbReference>
<keyword evidence="4 5" id="KW-0479">Metal-binding</keyword>
<dbReference type="GO" id="GO:0046872">
    <property type="term" value="F:metal ion binding"/>
    <property type="evidence" value="ECO:0007669"/>
    <property type="project" value="UniProtKB-KW"/>
</dbReference>
<dbReference type="AlphaFoldDB" id="A0A7W9UUR9"/>
<dbReference type="InterPro" id="IPR000422">
    <property type="entry name" value="DHBP_synthase_RibB"/>
</dbReference>
<dbReference type="Proteomes" id="UP000585836">
    <property type="component" value="Unassembled WGS sequence"/>
</dbReference>
<evidence type="ECO:0000256" key="5">
    <source>
        <dbReference type="RuleBase" id="RU003843"/>
    </source>
</evidence>
<name>A0A7W9UUR9_9ACTN</name>